<evidence type="ECO:0000256" key="6">
    <source>
        <dbReference type="SAM" id="Phobius"/>
    </source>
</evidence>
<sequence>MNKTFVYATYLALATAVISGFSNFLNKIAVTAIKDPIVFTTLKNIVVAIFIIGAILIFKKWSEIIALNKNQIFKLILIGIIGGSLPFALFFTGLTMTSAINASLIHKTLFIWILLLAIPLLKERMSKMQWLGIGAIFAANLVVGGFVGFKYNTGELMIFAATILWAVENVIAKVALKNISSLTVAGARMIIGSFILLLFVFIKGGGSMVFSMNANQWLWTIIPAILLFGYVTTWYTALKYAPVTYIATLLVPATLVTNILSAIFITRAFTLTQFISAGLFIFGAIIVIFFAKKSVAVPQSELETIR</sequence>
<dbReference type="PANTHER" id="PTHR32322:SF18">
    <property type="entry name" value="S-ADENOSYLMETHIONINE_S-ADENOSYLHOMOCYSTEINE TRANSPORTER"/>
    <property type="match status" value="1"/>
</dbReference>
<feature type="domain" description="EamA" evidence="7">
    <location>
        <begin position="153"/>
        <end position="288"/>
    </location>
</feature>
<keyword evidence="5 6" id="KW-0472">Membrane</keyword>
<dbReference type="AlphaFoldDB" id="A0A1F5B3S3"/>
<comment type="caution">
    <text evidence="8">The sequence shown here is derived from an EMBL/GenBank/DDBJ whole genome shotgun (WGS) entry which is preliminary data.</text>
</comment>
<feature type="transmembrane region" description="Helical" evidence="6">
    <location>
        <begin position="99"/>
        <end position="118"/>
    </location>
</feature>
<feature type="transmembrane region" description="Helical" evidence="6">
    <location>
        <begin position="217"/>
        <end position="238"/>
    </location>
</feature>
<evidence type="ECO:0000256" key="1">
    <source>
        <dbReference type="ARBA" id="ARBA00004651"/>
    </source>
</evidence>
<protein>
    <recommendedName>
        <fullName evidence="7">EamA domain-containing protein</fullName>
    </recommendedName>
</protein>
<name>A0A1F5B3S3_9BACT</name>
<dbReference type="SUPFAM" id="SSF103481">
    <property type="entry name" value="Multidrug resistance efflux transporter EmrE"/>
    <property type="match status" value="2"/>
</dbReference>
<dbReference type="InterPro" id="IPR050638">
    <property type="entry name" value="AA-Vitamin_Transporters"/>
</dbReference>
<dbReference type="InterPro" id="IPR000620">
    <property type="entry name" value="EamA_dom"/>
</dbReference>
<organism evidence="8 9">
    <name type="scientific">Candidatus Azambacteria bacterium RIFCSPHIGHO2_01_FULL_40_24</name>
    <dbReference type="NCBI Taxonomy" id="1797301"/>
    <lineage>
        <taxon>Bacteria</taxon>
        <taxon>Candidatus Azamiibacteriota</taxon>
    </lineage>
</organism>
<feature type="transmembrane region" description="Helical" evidence="6">
    <location>
        <begin position="157"/>
        <end position="176"/>
    </location>
</feature>
<feature type="transmembrane region" description="Helical" evidence="6">
    <location>
        <begin position="71"/>
        <end position="93"/>
    </location>
</feature>
<feature type="transmembrane region" description="Helical" evidence="6">
    <location>
        <begin position="37"/>
        <end position="59"/>
    </location>
</feature>
<dbReference type="Pfam" id="PF00892">
    <property type="entry name" value="EamA"/>
    <property type="match status" value="2"/>
</dbReference>
<feature type="transmembrane region" description="Helical" evidence="6">
    <location>
        <begin position="245"/>
        <end position="265"/>
    </location>
</feature>
<evidence type="ECO:0000256" key="4">
    <source>
        <dbReference type="ARBA" id="ARBA00022989"/>
    </source>
</evidence>
<dbReference type="GO" id="GO:0005886">
    <property type="term" value="C:plasma membrane"/>
    <property type="evidence" value="ECO:0007669"/>
    <property type="project" value="UniProtKB-SubCell"/>
</dbReference>
<keyword evidence="4 6" id="KW-1133">Transmembrane helix</keyword>
<dbReference type="Proteomes" id="UP000176431">
    <property type="component" value="Unassembled WGS sequence"/>
</dbReference>
<keyword evidence="3 6" id="KW-0812">Transmembrane</keyword>
<evidence type="ECO:0000256" key="5">
    <source>
        <dbReference type="ARBA" id="ARBA00023136"/>
    </source>
</evidence>
<evidence type="ECO:0000256" key="3">
    <source>
        <dbReference type="ARBA" id="ARBA00022692"/>
    </source>
</evidence>
<keyword evidence="2" id="KW-1003">Cell membrane</keyword>
<proteinExistence type="predicted"/>
<evidence type="ECO:0000313" key="9">
    <source>
        <dbReference type="Proteomes" id="UP000176431"/>
    </source>
</evidence>
<dbReference type="PANTHER" id="PTHR32322">
    <property type="entry name" value="INNER MEMBRANE TRANSPORTER"/>
    <property type="match status" value="1"/>
</dbReference>
<dbReference type="InterPro" id="IPR037185">
    <property type="entry name" value="EmrE-like"/>
</dbReference>
<evidence type="ECO:0000256" key="2">
    <source>
        <dbReference type="ARBA" id="ARBA00022475"/>
    </source>
</evidence>
<reference evidence="8 9" key="1">
    <citation type="journal article" date="2016" name="Nat. Commun.">
        <title>Thousands of microbial genomes shed light on interconnected biogeochemical processes in an aquifer system.</title>
        <authorList>
            <person name="Anantharaman K."/>
            <person name="Brown C.T."/>
            <person name="Hug L.A."/>
            <person name="Sharon I."/>
            <person name="Castelle C.J."/>
            <person name="Probst A.J."/>
            <person name="Thomas B.C."/>
            <person name="Singh A."/>
            <person name="Wilkins M.J."/>
            <person name="Karaoz U."/>
            <person name="Brodie E.L."/>
            <person name="Williams K.H."/>
            <person name="Hubbard S.S."/>
            <person name="Banfield J.F."/>
        </authorList>
    </citation>
    <scope>NUCLEOTIDE SEQUENCE [LARGE SCALE GENOMIC DNA]</scope>
</reference>
<evidence type="ECO:0000313" key="8">
    <source>
        <dbReference type="EMBL" id="OGD25214.1"/>
    </source>
</evidence>
<feature type="transmembrane region" description="Helical" evidence="6">
    <location>
        <begin position="188"/>
        <end position="211"/>
    </location>
</feature>
<feature type="transmembrane region" description="Helical" evidence="6">
    <location>
        <begin position="7"/>
        <end position="25"/>
    </location>
</feature>
<feature type="domain" description="EamA" evidence="7">
    <location>
        <begin position="10"/>
        <end position="143"/>
    </location>
</feature>
<gene>
    <name evidence="8" type="ORF">A2819_02475</name>
</gene>
<feature type="transmembrane region" description="Helical" evidence="6">
    <location>
        <begin position="271"/>
        <end position="291"/>
    </location>
</feature>
<comment type="subcellular location">
    <subcellularLocation>
        <location evidence="1">Cell membrane</location>
        <topology evidence="1">Multi-pass membrane protein</topology>
    </subcellularLocation>
</comment>
<dbReference type="EMBL" id="MEYK01000018">
    <property type="protein sequence ID" value="OGD25214.1"/>
    <property type="molecule type" value="Genomic_DNA"/>
</dbReference>
<feature type="transmembrane region" description="Helical" evidence="6">
    <location>
        <begin position="130"/>
        <end position="151"/>
    </location>
</feature>
<evidence type="ECO:0000259" key="7">
    <source>
        <dbReference type="Pfam" id="PF00892"/>
    </source>
</evidence>
<accession>A0A1F5B3S3</accession>